<dbReference type="PANTHER" id="PTHR15180:SF1">
    <property type="entry name" value="GENERAL TRANSCRIPTION FACTOR 3C POLYPEPTIDE 1"/>
    <property type="match status" value="1"/>
</dbReference>
<evidence type="ECO:0008006" key="4">
    <source>
        <dbReference type="Google" id="ProtNLM"/>
    </source>
</evidence>
<dbReference type="OrthoDB" id="68020at2759"/>
<protein>
    <recommendedName>
        <fullName evidence="4">General transcription factor 3C polypeptide 1</fullName>
    </recommendedName>
</protein>
<dbReference type="InterPro" id="IPR044210">
    <property type="entry name" value="Tfc3-like"/>
</dbReference>
<name>A0A6H5IWA0_9HYME</name>
<reference evidence="2 3" key="1">
    <citation type="submission" date="2020-02" db="EMBL/GenBank/DDBJ databases">
        <authorList>
            <person name="Ferguson B K."/>
        </authorList>
    </citation>
    <scope>NUCLEOTIDE SEQUENCE [LARGE SCALE GENOMIC DNA]</scope>
</reference>
<feature type="compositionally biased region" description="Low complexity" evidence="1">
    <location>
        <begin position="308"/>
        <end position="326"/>
    </location>
</feature>
<dbReference type="GO" id="GO:0000127">
    <property type="term" value="C:transcription factor TFIIIC complex"/>
    <property type="evidence" value="ECO:0007669"/>
    <property type="project" value="InterPro"/>
</dbReference>
<organism evidence="2 3">
    <name type="scientific">Trichogramma brassicae</name>
    <dbReference type="NCBI Taxonomy" id="86971"/>
    <lineage>
        <taxon>Eukaryota</taxon>
        <taxon>Metazoa</taxon>
        <taxon>Ecdysozoa</taxon>
        <taxon>Arthropoda</taxon>
        <taxon>Hexapoda</taxon>
        <taxon>Insecta</taxon>
        <taxon>Pterygota</taxon>
        <taxon>Neoptera</taxon>
        <taxon>Endopterygota</taxon>
        <taxon>Hymenoptera</taxon>
        <taxon>Apocrita</taxon>
        <taxon>Proctotrupomorpha</taxon>
        <taxon>Chalcidoidea</taxon>
        <taxon>Trichogrammatidae</taxon>
        <taxon>Trichogramma</taxon>
    </lineage>
</organism>
<dbReference type="PANTHER" id="PTHR15180">
    <property type="entry name" value="GENERAL TRANSCRIPTION FACTOR 3C POLYPEPTIDE 1"/>
    <property type="match status" value="1"/>
</dbReference>
<dbReference type="GO" id="GO:0003677">
    <property type="term" value="F:DNA binding"/>
    <property type="evidence" value="ECO:0007669"/>
    <property type="project" value="InterPro"/>
</dbReference>
<dbReference type="GO" id="GO:0042791">
    <property type="term" value="P:5S class rRNA transcription by RNA polymerase III"/>
    <property type="evidence" value="ECO:0007669"/>
    <property type="project" value="TreeGrafter"/>
</dbReference>
<feature type="region of interest" description="Disordered" evidence="1">
    <location>
        <begin position="302"/>
        <end position="357"/>
    </location>
</feature>
<evidence type="ECO:0000256" key="1">
    <source>
        <dbReference type="SAM" id="MobiDB-lite"/>
    </source>
</evidence>
<keyword evidence="3" id="KW-1185">Reference proteome</keyword>
<dbReference type="GO" id="GO:0006384">
    <property type="term" value="P:transcription initiation at RNA polymerase III promoter"/>
    <property type="evidence" value="ECO:0007669"/>
    <property type="project" value="InterPro"/>
</dbReference>
<gene>
    <name evidence="2" type="ORF">TBRA_LOCUS13606</name>
</gene>
<evidence type="ECO:0000313" key="2">
    <source>
        <dbReference type="EMBL" id="CAB0041962.1"/>
    </source>
</evidence>
<sequence>MHGRNYGYSPKFIRMKEMHIFLYYLVHDHPGICYPRDVFLDILKSENLSEDDEFLNDVKNVYSKEIGWKMFVPPLPDHRGYPKGWCLMSDVHLRMPLSMFVKLHNVNSDADGLKELLDHPIKRHMLVKDVPTSLRDILYFKRRYIFSIHELASRLCFIGLLQFGPQMLKEKDQVFVYLNQHSELLDTTSSAAGYHRVEDKPYPVTKFKFSSMTVVESYWYEMWNTCINTCLGGRSVVEGKDIILEDLSRKPEMLSSLKSRAPGEAEKHDIGFVPGDRKGAAGVDSAFFSHLKRNWNWIQTSPKEYNDSKSPSSRTSSSRSVLPRRTAPAKKRSISSKPAALSIKRASKPPETKAPLSAKKAVNLKELPTISYSKPPKIIRTVLPRKPMRKRVKYDEIDYRALQQMDKLRVDWEQHEDTILLVCKVAMVYLCPNPRRNLVAYSTIRDILRSYTFKSMNKTSRACQRRLLYMLKQPKTVNSVLLGVEELKQDHYVNKRFGQYIDLVRGESEDPGEYEKRVANIFKDLVAYVARKYYNISNMDRRDPVTLPRTIQEFNLYYKLKLPTKTMVTPGVSKEVREVIDIHTATINSVIHSSMCCGKERRSWAYQLFKKQHPERDSTNPPNEETQNQTQGYRVSDLIRRAKDTSIVNDNSRARAILPDMNDVRTRQTRIAMLQMREELHELTFQDNHHAHEYFVVNSCKMYYTLKSTDLIAEAKIIYQGMELPRTLVPLETDLINRVLNEIKNSAIFPKNPTSYDNLKVDVAQLKLSWNDVDKICKFIKAKNEFGATLHEITVLMYSTKTSMEKEI</sequence>
<proteinExistence type="predicted"/>
<dbReference type="AlphaFoldDB" id="A0A6H5IWA0"/>
<dbReference type="Proteomes" id="UP000479190">
    <property type="component" value="Unassembled WGS sequence"/>
</dbReference>
<feature type="compositionally biased region" description="Polar residues" evidence="1">
    <location>
        <begin position="619"/>
        <end position="631"/>
    </location>
</feature>
<evidence type="ECO:0000313" key="3">
    <source>
        <dbReference type="Proteomes" id="UP000479190"/>
    </source>
</evidence>
<feature type="region of interest" description="Disordered" evidence="1">
    <location>
        <begin position="612"/>
        <end position="631"/>
    </location>
</feature>
<dbReference type="EMBL" id="CADCXV010001141">
    <property type="protein sequence ID" value="CAB0041962.1"/>
    <property type="molecule type" value="Genomic_DNA"/>
</dbReference>
<accession>A0A6H5IWA0</accession>